<name>A0A7S2TBY2_PROMC</name>
<sequence>MSQNGYGARSTIRPLRNGMTVFFFFFFFSFSSTFAGTPKACEAERRSKVKVSERRLIKQGPIGINLAPGRTRRSPNATGSASHCTESALPQGACWHRREATRAAGRMAL</sequence>
<evidence type="ECO:0000256" key="1">
    <source>
        <dbReference type="SAM" id="MobiDB-lite"/>
    </source>
</evidence>
<evidence type="ECO:0008006" key="4">
    <source>
        <dbReference type="Google" id="ProtNLM"/>
    </source>
</evidence>
<dbReference type="EMBL" id="HBHN01008275">
    <property type="protein sequence ID" value="CAD9725057.1"/>
    <property type="molecule type" value="Transcribed_RNA"/>
</dbReference>
<organism evidence="3">
    <name type="scientific">Prorocentrum micans</name>
    <name type="common">Red tide dinoflagellate</name>
    <dbReference type="NCBI Taxonomy" id="2945"/>
    <lineage>
        <taxon>Eukaryota</taxon>
        <taxon>Sar</taxon>
        <taxon>Alveolata</taxon>
        <taxon>Dinophyceae</taxon>
        <taxon>Prorocentrales</taxon>
        <taxon>Prorocentraceae</taxon>
        <taxon>Prorocentrum</taxon>
    </lineage>
</organism>
<feature type="signal peptide" evidence="2">
    <location>
        <begin position="1"/>
        <end position="35"/>
    </location>
</feature>
<keyword evidence="2" id="KW-0732">Signal</keyword>
<dbReference type="AlphaFoldDB" id="A0A7S2TBY2"/>
<feature type="compositionally biased region" description="Polar residues" evidence="1">
    <location>
        <begin position="74"/>
        <end position="85"/>
    </location>
</feature>
<evidence type="ECO:0000313" key="3">
    <source>
        <dbReference type="EMBL" id="CAD9725057.1"/>
    </source>
</evidence>
<feature type="chain" id="PRO_5030883767" description="Secreted protein" evidence="2">
    <location>
        <begin position="36"/>
        <end position="109"/>
    </location>
</feature>
<proteinExistence type="predicted"/>
<evidence type="ECO:0000256" key="2">
    <source>
        <dbReference type="SAM" id="SignalP"/>
    </source>
</evidence>
<accession>A0A7S2TBY2</accession>
<feature type="region of interest" description="Disordered" evidence="1">
    <location>
        <begin position="63"/>
        <end position="85"/>
    </location>
</feature>
<protein>
    <recommendedName>
        <fullName evidence="4">Secreted protein</fullName>
    </recommendedName>
</protein>
<gene>
    <name evidence="3" type="ORF">PMIC02512_LOCUS2289</name>
</gene>
<reference evidence="3" key="1">
    <citation type="submission" date="2021-01" db="EMBL/GenBank/DDBJ databases">
        <authorList>
            <person name="Corre E."/>
            <person name="Pelletier E."/>
            <person name="Niang G."/>
            <person name="Scheremetjew M."/>
            <person name="Finn R."/>
            <person name="Kale V."/>
            <person name="Holt S."/>
            <person name="Cochrane G."/>
            <person name="Meng A."/>
            <person name="Brown T."/>
            <person name="Cohen L."/>
        </authorList>
    </citation>
    <scope>NUCLEOTIDE SEQUENCE</scope>
    <source>
        <strain evidence="3">CCCM 845</strain>
    </source>
</reference>